<dbReference type="AlphaFoldDB" id="A0A640KJ15"/>
<protein>
    <submittedName>
        <fullName evidence="2">Uncharacterized protein</fullName>
    </submittedName>
</protein>
<dbReference type="Proteomes" id="UP000419144">
    <property type="component" value="Unassembled WGS sequence"/>
</dbReference>
<name>A0A640KJ15_LEITA</name>
<gene>
    <name evidence="2" type="ORF">LtaPh_2421200</name>
</gene>
<keyword evidence="3" id="KW-1185">Reference proteome</keyword>
<evidence type="ECO:0000256" key="1">
    <source>
        <dbReference type="SAM" id="MobiDB-lite"/>
    </source>
</evidence>
<reference evidence="2" key="1">
    <citation type="submission" date="2019-11" db="EMBL/GenBank/DDBJ databases">
        <title>Leishmania tarentolae CDS.</title>
        <authorList>
            <person name="Goto Y."/>
            <person name="Yamagishi J."/>
        </authorList>
    </citation>
    <scope>NUCLEOTIDE SEQUENCE [LARGE SCALE GENOMIC DNA]</scope>
    <source>
        <strain evidence="2">Parrot Tar II</strain>
    </source>
</reference>
<organism evidence="2 3">
    <name type="scientific">Leishmania tarentolae</name>
    <name type="common">Sauroleishmania tarentolae</name>
    <dbReference type="NCBI Taxonomy" id="5689"/>
    <lineage>
        <taxon>Eukaryota</taxon>
        <taxon>Discoba</taxon>
        <taxon>Euglenozoa</taxon>
        <taxon>Kinetoplastea</taxon>
        <taxon>Metakinetoplastina</taxon>
        <taxon>Trypanosomatida</taxon>
        <taxon>Trypanosomatidae</taxon>
        <taxon>Leishmaniinae</taxon>
        <taxon>Leishmania</taxon>
        <taxon>lizard Leishmania</taxon>
    </lineage>
</organism>
<feature type="region of interest" description="Disordered" evidence="1">
    <location>
        <begin position="318"/>
        <end position="338"/>
    </location>
</feature>
<proteinExistence type="predicted"/>
<dbReference type="OrthoDB" id="250638at2759"/>
<comment type="caution">
    <text evidence="2">The sequence shown here is derived from an EMBL/GenBank/DDBJ whole genome shotgun (WGS) entry which is preliminary data.</text>
</comment>
<evidence type="ECO:0000313" key="3">
    <source>
        <dbReference type="Proteomes" id="UP000419144"/>
    </source>
</evidence>
<accession>A0A640KJ15</accession>
<dbReference type="VEuPathDB" id="TriTrypDB:LtaPh_2421200"/>
<dbReference type="EMBL" id="BLBS01000033">
    <property type="protein sequence ID" value="GET89044.1"/>
    <property type="molecule type" value="Genomic_DNA"/>
</dbReference>
<sequence length="575" mass="63079">MCAPTQDRTRHGLRPAGPSCAGLQVKKTVHATTRSTTRADWYRPLSRAWDSVVEVFVWECASTRQGTPQKVGWYEVQASAYFRCLLFPFAAAAGRGCRRVECSRGIGPLSSITGACCLSSPPLSLLPLISFSCPSSATAWQKRRTALLIFTLIRSQTDDGTRTDLIQKQVCMHIAFLSAPKLIPVESSVSHTPPVPTCSFTHCLREGGGMRWWSQGSEGDKANPTPADPQTTQDVLASIFTPANRALAFPSTSVDGGDTRSAESPSKVVFTASARACSSGAPPEGTASAIVGSRHDGVDVREDPSTWWTSLRKWRSSTPTPWNVDASAPELAPSSTTTRTSTLRTAMKADEAGVDVTSVTTAVSWQTLPDCPLAGYELTRQGLVDRLTKPPHTLTATELRSLIKELIIVEQKAKYDVDRQFSSHIGSRGLHGLELLINPGLWLTSIYLLTWKTAKLYHSALPQNSVFFTRLLALMRLRIPVEQRELVAQRHRRLMRATNARVSLSFLSGAALFVLAWVSRPPANVMEEAADVQTAKEAIAYQRHFESSLKWCWYVYYHHPAYSSAKGGGDTRSSR</sequence>
<evidence type="ECO:0000313" key="2">
    <source>
        <dbReference type="EMBL" id="GET89044.1"/>
    </source>
</evidence>